<dbReference type="GO" id="GO:0032259">
    <property type="term" value="P:methylation"/>
    <property type="evidence" value="ECO:0007669"/>
    <property type="project" value="UniProtKB-KW"/>
</dbReference>
<dbReference type="NCBIfam" id="TIGR00537">
    <property type="entry name" value="hemK_rel_arch"/>
    <property type="match status" value="1"/>
</dbReference>
<comment type="similarity">
    <text evidence="1">Belongs to the eukaryotic/archaeal PrmC-related family.</text>
</comment>
<accession>A0A495K8H8</accession>
<dbReference type="EMBL" id="RBKV01000001">
    <property type="protein sequence ID" value="RKR96854.1"/>
    <property type="molecule type" value="Genomic_DNA"/>
</dbReference>
<dbReference type="InterPro" id="IPR002052">
    <property type="entry name" value="DNA_methylase_N6_adenine_CS"/>
</dbReference>
<dbReference type="PANTHER" id="PTHR45875:SF1">
    <property type="entry name" value="METHYLTRANSFERASE N6AMT1"/>
    <property type="match status" value="1"/>
</dbReference>
<gene>
    <name evidence="5" type="ORF">DFJ75_3714</name>
</gene>
<dbReference type="Pfam" id="PF06325">
    <property type="entry name" value="PrmA"/>
    <property type="match status" value="1"/>
</dbReference>
<reference evidence="5 6" key="1">
    <citation type="submission" date="2018-10" db="EMBL/GenBank/DDBJ databases">
        <title>Sequencing the genomes of 1000 actinobacteria strains.</title>
        <authorList>
            <person name="Klenk H.-P."/>
        </authorList>
    </citation>
    <scope>NUCLEOTIDE SEQUENCE [LARGE SCALE GENOMIC DNA]</scope>
    <source>
        <strain evidence="5 6">DSM 44343</strain>
    </source>
</reference>
<keyword evidence="2 5" id="KW-0489">Methyltransferase</keyword>
<dbReference type="InterPro" id="IPR029063">
    <property type="entry name" value="SAM-dependent_MTases_sf"/>
</dbReference>
<dbReference type="InterPro" id="IPR004557">
    <property type="entry name" value="PrmC-related"/>
</dbReference>
<proteinExistence type="inferred from homology"/>
<sequence>MAATAISVGGLETAKAHNMTMLPVRGVPMLANYVSDPVDEAVAALEAIEVPNGVYKPQEDSRLLLAAMAGLGMVQGRRVLDLCTGSGVLAVAAARIGAAEVVAYDISPKAVQCTLDNAEAQGLVVDARLGSLEEALEAGPFDLVVSNPPYVPADRLSTATVGLTHSWHGGRDGRTLLDPLCVAAPDLLADDGTIMIVQSEFADTESSLVELRAGGLNADVVARERIPFGPVLMQNARWLESLGMLEPGCREEELVVVRAHKAAGGR</sequence>
<dbReference type="GO" id="GO:0003676">
    <property type="term" value="F:nucleic acid binding"/>
    <property type="evidence" value="ECO:0007669"/>
    <property type="project" value="InterPro"/>
</dbReference>
<dbReference type="InterPro" id="IPR052190">
    <property type="entry name" value="Euk-Arch_PrmC-MTase"/>
</dbReference>
<dbReference type="GO" id="GO:0008276">
    <property type="term" value="F:protein methyltransferase activity"/>
    <property type="evidence" value="ECO:0007669"/>
    <property type="project" value="TreeGrafter"/>
</dbReference>
<dbReference type="SUPFAM" id="SSF53335">
    <property type="entry name" value="S-adenosyl-L-methionine-dependent methyltransferases"/>
    <property type="match status" value="1"/>
</dbReference>
<dbReference type="GO" id="GO:0008757">
    <property type="term" value="F:S-adenosylmethionine-dependent methyltransferase activity"/>
    <property type="evidence" value="ECO:0007669"/>
    <property type="project" value="TreeGrafter"/>
</dbReference>
<dbReference type="Gene3D" id="3.40.50.150">
    <property type="entry name" value="Vaccinia Virus protein VP39"/>
    <property type="match status" value="1"/>
</dbReference>
<evidence type="ECO:0000256" key="3">
    <source>
        <dbReference type="ARBA" id="ARBA00022679"/>
    </source>
</evidence>
<name>A0A315S417_WILMA</name>
<evidence type="ECO:0000313" key="6">
    <source>
        <dbReference type="Proteomes" id="UP000274762"/>
    </source>
</evidence>
<dbReference type="GO" id="GO:0035657">
    <property type="term" value="C:eRF1 methyltransferase complex"/>
    <property type="evidence" value="ECO:0007669"/>
    <property type="project" value="TreeGrafter"/>
</dbReference>
<dbReference type="AlphaFoldDB" id="A0A315S417"/>
<keyword evidence="3 5" id="KW-0808">Transferase</keyword>
<protein>
    <submittedName>
        <fullName evidence="5">Release factor glutamine methyltransferase</fullName>
    </submittedName>
</protein>
<comment type="caution">
    <text evidence="5">The sequence shown here is derived from an EMBL/GenBank/DDBJ whole genome shotgun (WGS) entry which is preliminary data.</text>
</comment>
<dbReference type="Proteomes" id="UP000274762">
    <property type="component" value="Unassembled WGS sequence"/>
</dbReference>
<dbReference type="CDD" id="cd02440">
    <property type="entry name" value="AdoMet_MTases"/>
    <property type="match status" value="1"/>
</dbReference>
<organism evidence="5 6">
    <name type="scientific">Williamsia marianensis</name>
    <dbReference type="NCBI Taxonomy" id="85044"/>
    <lineage>
        <taxon>Bacteria</taxon>
        <taxon>Bacillati</taxon>
        <taxon>Actinomycetota</taxon>
        <taxon>Actinomycetes</taxon>
        <taxon>Mycobacteriales</taxon>
        <taxon>Nocardiaceae</taxon>
        <taxon>Williamsia</taxon>
    </lineage>
</organism>
<evidence type="ECO:0000256" key="2">
    <source>
        <dbReference type="ARBA" id="ARBA00022603"/>
    </source>
</evidence>
<evidence type="ECO:0000256" key="1">
    <source>
        <dbReference type="ARBA" id="ARBA00006149"/>
    </source>
</evidence>
<keyword evidence="4" id="KW-0949">S-adenosyl-L-methionine</keyword>
<dbReference type="PROSITE" id="PS00092">
    <property type="entry name" value="N6_MTASE"/>
    <property type="match status" value="1"/>
</dbReference>
<dbReference type="PANTHER" id="PTHR45875">
    <property type="entry name" value="METHYLTRANSFERASE N6AMT1"/>
    <property type="match status" value="1"/>
</dbReference>
<evidence type="ECO:0000313" key="5">
    <source>
        <dbReference type="EMBL" id="RKR96854.1"/>
    </source>
</evidence>
<accession>A0A315S417</accession>
<evidence type="ECO:0000256" key="4">
    <source>
        <dbReference type="ARBA" id="ARBA00022691"/>
    </source>
</evidence>